<dbReference type="InterPro" id="IPR035979">
    <property type="entry name" value="RBD_domain_sf"/>
</dbReference>
<dbReference type="PROSITE" id="PS50102">
    <property type="entry name" value="RRM"/>
    <property type="match status" value="1"/>
</dbReference>
<dbReference type="FunFam" id="4.10.60.10:FF:000003">
    <property type="entry name" value="serine/arginine-rich splicing factor RS2Z32-like isoform X1"/>
    <property type="match status" value="1"/>
</dbReference>
<dbReference type="Pfam" id="PF00076">
    <property type="entry name" value="RRM_1"/>
    <property type="match status" value="1"/>
</dbReference>
<keyword evidence="4" id="KW-0479">Metal-binding</keyword>
<keyword evidence="5" id="KW-0747">Spliceosome</keyword>
<reference evidence="17 18" key="1">
    <citation type="submission" date="2025-04" db="UniProtKB">
        <authorList>
            <consortium name="RefSeq"/>
        </authorList>
    </citation>
    <scope>IDENTIFICATION</scope>
    <source>
        <tissue evidence="17 18">Young leaves</tissue>
    </source>
</reference>
<dbReference type="FunFam" id="3.30.70.330:FF:000272">
    <property type="entry name" value="Serine/arginine-rich splicing factor RS2Z32"/>
    <property type="match status" value="1"/>
</dbReference>
<feature type="compositionally biased region" description="Basic residues" evidence="13">
    <location>
        <begin position="247"/>
        <end position="287"/>
    </location>
</feature>
<feature type="domain" description="CCHC-type" evidence="15">
    <location>
        <begin position="102"/>
        <end position="117"/>
    </location>
</feature>
<evidence type="ECO:0000256" key="12">
    <source>
        <dbReference type="PROSITE-ProRule" id="PRU00176"/>
    </source>
</evidence>
<evidence type="ECO:0000256" key="4">
    <source>
        <dbReference type="ARBA" id="ARBA00022723"/>
    </source>
</evidence>
<dbReference type="GO" id="GO:0003729">
    <property type="term" value="F:mRNA binding"/>
    <property type="evidence" value="ECO:0007669"/>
    <property type="project" value="UniProtKB-ARBA"/>
</dbReference>
<dbReference type="InterPro" id="IPR036875">
    <property type="entry name" value="Znf_CCHC_sf"/>
</dbReference>
<keyword evidence="3" id="KW-0507">mRNA processing</keyword>
<evidence type="ECO:0000256" key="9">
    <source>
        <dbReference type="ARBA" id="ARBA00023242"/>
    </source>
</evidence>
<feature type="compositionally biased region" description="Basic and acidic residues" evidence="13">
    <location>
        <begin position="179"/>
        <end position="192"/>
    </location>
</feature>
<dbReference type="InterPro" id="IPR000504">
    <property type="entry name" value="RRM_dom"/>
</dbReference>
<evidence type="ECO:0000256" key="10">
    <source>
        <dbReference type="ARBA" id="ARBA00061281"/>
    </source>
</evidence>
<feature type="compositionally biased region" description="Basic and acidic residues" evidence="13">
    <location>
        <begin position="289"/>
        <end position="333"/>
    </location>
</feature>
<dbReference type="GO" id="GO:0005681">
    <property type="term" value="C:spliceosomal complex"/>
    <property type="evidence" value="ECO:0007669"/>
    <property type="project" value="UniProtKB-KW"/>
</dbReference>
<comment type="subcellular location">
    <subcellularLocation>
        <location evidence="1">Nucleus</location>
    </subcellularLocation>
</comment>
<feature type="domain" description="CCHC-type" evidence="15">
    <location>
        <begin position="124"/>
        <end position="140"/>
    </location>
</feature>
<evidence type="ECO:0000256" key="13">
    <source>
        <dbReference type="SAM" id="MobiDB-lite"/>
    </source>
</evidence>
<dbReference type="GeneID" id="111458195"/>
<proteinExistence type="inferred from homology"/>
<keyword evidence="8" id="KW-0862">Zinc</keyword>
<dbReference type="SUPFAM" id="SSF54928">
    <property type="entry name" value="RNA-binding domain, RBD"/>
    <property type="match status" value="1"/>
</dbReference>
<evidence type="ECO:0000256" key="6">
    <source>
        <dbReference type="ARBA" id="ARBA00022737"/>
    </source>
</evidence>
<comment type="similarity">
    <text evidence="10">Belongs to the splicing factor SR family. RS2Z subfamily.</text>
</comment>
<keyword evidence="7 11" id="KW-0863">Zinc-finger</keyword>
<evidence type="ECO:0000313" key="18">
    <source>
        <dbReference type="RefSeq" id="XP_022956470.1"/>
    </source>
</evidence>
<dbReference type="GO" id="GO:0008270">
    <property type="term" value="F:zinc ion binding"/>
    <property type="evidence" value="ECO:0007669"/>
    <property type="project" value="UniProtKB-KW"/>
</dbReference>
<dbReference type="Gene3D" id="3.30.70.330">
    <property type="match status" value="1"/>
</dbReference>
<dbReference type="InterPro" id="IPR012677">
    <property type="entry name" value="Nucleotide-bd_a/b_plait_sf"/>
</dbReference>
<evidence type="ECO:0000256" key="8">
    <source>
        <dbReference type="ARBA" id="ARBA00022833"/>
    </source>
</evidence>
<feature type="region of interest" description="Disordered" evidence="13">
    <location>
        <begin position="136"/>
        <end position="385"/>
    </location>
</feature>
<dbReference type="SMART" id="SM00343">
    <property type="entry name" value="ZnF_C2HC"/>
    <property type="match status" value="2"/>
</dbReference>
<dbReference type="SMART" id="SM00360">
    <property type="entry name" value="RRM"/>
    <property type="match status" value="1"/>
</dbReference>
<evidence type="ECO:0000259" key="14">
    <source>
        <dbReference type="PROSITE" id="PS50102"/>
    </source>
</evidence>
<dbReference type="PROSITE" id="PS50158">
    <property type="entry name" value="ZF_CCHC"/>
    <property type="match status" value="2"/>
</dbReference>
<dbReference type="Gene3D" id="4.10.60.10">
    <property type="entry name" value="Zinc finger, CCHC-type"/>
    <property type="match status" value="2"/>
</dbReference>
<feature type="compositionally biased region" description="Basic and acidic residues" evidence="13">
    <location>
        <begin position="218"/>
        <end position="230"/>
    </location>
</feature>
<evidence type="ECO:0000256" key="5">
    <source>
        <dbReference type="ARBA" id="ARBA00022728"/>
    </source>
</evidence>
<evidence type="ECO:0000313" key="17">
    <source>
        <dbReference type="RefSeq" id="XP_022956469.1"/>
    </source>
</evidence>
<keyword evidence="2" id="KW-0597">Phosphoprotein</keyword>
<evidence type="ECO:0000259" key="15">
    <source>
        <dbReference type="PROSITE" id="PS50158"/>
    </source>
</evidence>
<dbReference type="PANTHER" id="PTHR48038">
    <property type="entry name" value="RIBONUCLEOPROTEIN RB97D"/>
    <property type="match status" value="1"/>
</dbReference>
<evidence type="ECO:0000256" key="11">
    <source>
        <dbReference type="PROSITE-ProRule" id="PRU00047"/>
    </source>
</evidence>
<dbReference type="RefSeq" id="XP_022956469.1">
    <property type="nucleotide sequence ID" value="XM_023100701.1"/>
</dbReference>
<name>A0A6J1GZ46_CUCMO</name>
<dbReference type="PANTHER" id="PTHR48038:SF1">
    <property type="entry name" value="RIBONUCLEOPROTEIN RB97D"/>
    <property type="match status" value="1"/>
</dbReference>
<sequence>MPRYDDRYGGTRLYVGRLSSRTRSRDLDDLFSRYGRVRDVDMKRDYAFVEFSDPRDADDARYSLNGRDVQGSRIIVEIAKGVPRGPGGSREYLGRGPPGTGRCFNCGIDGHWARDCKAGDWKNKCYRCGERGHIEKNCQNSPKKLKRGSYSRSPSPRRGRSRSRSYSRGHSYSRSRSPVKRERSLERSDKRSRSPRGRSSPKRHSLSPPPSKAMKRSATPDERSPEEARHSLSPGNRDSPRGGRSSRSPRGRSRSRSPRGRSRSRSPRGRSRSRSPRGRSRSPRGRSRSPIDRSRSPIDRSRSPIDRSRSPIDRSRSPMDRSRSPMDRSRSPMDEGEDFNGGGSKNYRREENGYSRSPSPLPREEASPVNDEDNNGSPRGDSESA</sequence>
<gene>
    <name evidence="17 18" type="primary">LOC111458195</name>
</gene>
<dbReference type="AlphaFoldDB" id="A0A6J1GZ46"/>
<evidence type="ECO:0000256" key="2">
    <source>
        <dbReference type="ARBA" id="ARBA00022553"/>
    </source>
</evidence>
<dbReference type="InterPro" id="IPR001878">
    <property type="entry name" value="Znf_CCHC"/>
</dbReference>
<keyword evidence="12" id="KW-0694">RNA-binding</keyword>
<dbReference type="GO" id="GO:0000398">
    <property type="term" value="P:mRNA splicing, via spliceosome"/>
    <property type="evidence" value="ECO:0007669"/>
    <property type="project" value="UniProtKB-ARBA"/>
</dbReference>
<feature type="compositionally biased region" description="Basic residues" evidence="13">
    <location>
        <begin position="193"/>
        <end position="205"/>
    </location>
</feature>
<keyword evidence="6" id="KW-0677">Repeat</keyword>
<organism evidence="16 17">
    <name type="scientific">Cucurbita moschata</name>
    <name type="common">Winter crookneck squash</name>
    <name type="synonym">Cucurbita pepo var. moschata</name>
    <dbReference type="NCBI Taxonomy" id="3662"/>
    <lineage>
        <taxon>Eukaryota</taxon>
        <taxon>Viridiplantae</taxon>
        <taxon>Streptophyta</taxon>
        <taxon>Embryophyta</taxon>
        <taxon>Tracheophyta</taxon>
        <taxon>Spermatophyta</taxon>
        <taxon>Magnoliopsida</taxon>
        <taxon>eudicotyledons</taxon>
        <taxon>Gunneridae</taxon>
        <taxon>Pentapetalae</taxon>
        <taxon>rosids</taxon>
        <taxon>fabids</taxon>
        <taxon>Cucurbitales</taxon>
        <taxon>Cucurbitaceae</taxon>
        <taxon>Cucurbiteae</taxon>
        <taxon>Cucurbita</taxon>
    </lineage>
</organism>
<evidence type="ECO:0000256" key="3">
    <source>
        <dbReference type="ARBA" id="ARBA00022664"/>
    </source>
</evidence>
<keyword evidence="9" id="KW-0539">Nucleus</keyword>
<evidence type="ECO:0000256" key="1">
    <source>
        <dbReference type="ARBA" id="ARBA00004123"/>
    </source>
</evidence>
<evidence type="ECO:0000256" key="7">
    <source>
        <dbReference type="ARBA" id="ARBA00022771"/>
    </source>
</evidence>
<evidence type="ECO:0000313" key="16">
    <source>
        <dbReference type="Proteomes" id="UP000504609"/>
    </source>
</evidence>
<feature type="domain" description="RRM" evidence="14">
    <location>
        <begin position="11"/>
        <end position="81"/>
    </location>
</feature>
<feature type="compositionally biased region" description="Basic residues" evidence="13">
    <location>
        <begin position="143"/>
        <end position="173"/>
    </location>
</feature>
<dbReference type="FunFam" id="4.10.60.10:FF:000022">
    <property type="entry name" value="Serine/arginine-rich splicing factor RS2Z32"/>
    <property type="match status" value="1"/>
</dbReference>
<dbReference type="RefSeq" id="XP_022956470.1">
    <property type="nucleotide sequence ID" value="XM_023100702.1"/>
</dbReference>
<dbReference type="Proteomes" id="UP000504609">
    <property type="component" value="Unplaced"/>
</dbReference>
<dbReference type="KEGG" id="cmos:111458195"/>
<protein>
    <submittedName>
        <fullName evidence="17 18">Serine/arginine-rich splicing factor RS2Z32-like isoform X1</fullName>
    </submittedName>
</protein>
<accession>A0A6J1GZ46</accession>
<dbReference type="SUPFAM" id="SSF57756">
    <property type="entry name" value="Retrovirus zinc finger-like domains"/>
    <property type="match status" value="1"/>
</dbReference>
<keyword evidence="16" id="KW-1185">Reference proteome</keyword>
<keyword evidence="5" id="KW-0508">mRNA splicing</keyword>
<dbReference type="Pfam" id="PF00098">
    <property type="entry name" value="zf-CCHC"/>
    <property type="match status" value="2"/>
</dbReference>